<dbReference type="AlphaFoldDB" id="A0A101I4K6"/>
<dbReference type="Gene3D" id="3.10.180.10">
    <property type="entry name" value="2,3-Dihydroxybiphenyl 1,2-Dioxygenase, domain 1"/>
    <property type="match status" value="1"/>
</dbReference>
<comment type="caution">
    <text evidence="1">The sequence shown here is derived from an EMBL/GenBank/DDBJ whole genome shotgun (WGS) entry which is preliminary data.</text>
</comment>
<protein>
    <submittedName>
        <fullName evidence="1">Nitroreductase</fullName>
    </submittedName>
</protein>
<dbReference type="EMBL" id="LGGX01000001">
    <property type="protein sequence ID" value="KUK88198.1"/>
    <property type="molecule type" value="Genomic_DNA"/>
</dbReference>
<reference evidence="2" key="1">
    <citation type="journal article" date="2015" name="MBio">
        <title>Genome-Resolved Metagenomic Analysis Reveals Roles for Candidate Phyla and Other Microbial Community Members in Biogeochemical Transformations in Oil Reservoirs.</title>
        <authorList>
            <person name="Hu P."/>
            <person name="Tom L."/>
            <person name="Singh A."/>
            <person name="Thomas B.C."/>
            <person name="Baker B.J."/>
            <person name="Piceno Y.M."/>
            <person name="Andersen G.L."/>
            <person name="Banfield J.F."/>
        </authorList>
    </citation>
    <scope>NUCLEOTIDE SEQUENCE [LARGE SCALE GENOMIC DNA]</scope>
</reference>
<dbReference type="SUPFAM" id="SSF54593">
    <property type="entry name" value="Glyoxalase/Bleomycin resistance protein/Dihydroxybiphenyl dioxygenase"/>
    <property type="match status" value="1"/>
</dbReference>
<evidence type="ECO:0000313" key="1">
    <source>
        <dbReference type="EMBL" id="KUK88198.1"/>
    </source>
</evidence>
<dbReference type="InterPro" id="IPR029068">
    <property type="entry name" value="Glyas_Bleomycin-R_OHBP_Dase"/>
</dbReference>
<accession>A0A101I4K6</accession>
<evidence type="ECO:0000313" key="2">
    <source>
        <dbReference type="Proteomes" id="UP000053467"/>
    </source>
</evidence>
<gene>
    <name evidence="1" type="ORF">XE03_0204</name>
</gene>
<name>A0A101I4K6_UNCT6</name>
<organism evidence="1 2">
    <name type="scientific">candidate division TA06 bacterium 34_109</name>
    <dbReference type="NCBI Taxonomy" id="1635277"/>
    <lineage>
        <taxon>Bacteria</taxon>
        <taxon>Bacteria division TA06</taxon>
    </lineage>
</organism>
<dbReference type="Proteomes" id="UP000053467">
    <property type="component" value="Unassembled WGS sequence"/>
</dbReference>
<proteinExistence type="predicted"/>
<sequence>MEKGGIIFFKTKKLDQIKNFYVENFDMEIFLDQKKCVILKYENLLLGFCDSDEVENSGVITFFYESKKEVEKKYEKLKKFITVDLKTNPYFKIYHFYIKDPEGRDVEVQHFLDKISEVC</sequence>